<accession>A0A2P2P207</accession>
<dbReference type="AlphaFoldDB" id="A0A2P2P207"/>
<dbReference type="EMBL" id="GGEC01068304">
    <property type="protein sequence ID" value="MBX48788.1"/>
    <property type="molecule type" value="Transcribed_RNA"/>
</dbReference>
<evidence type="ECO:0000313" key="1">
    <source>
        <dbReference type="EMBL" id="MBX48788.1"/>
    </source>
</evidence>
<organism evidence="1">
    <name type="scientific">Rhizophora mucronata</name>
    <name type="common">Asiatic mangrove</name>
    <dbReference type="NCBI Taxonomy" id="61149"/>
    <lineage>
        <taxon>Eukaryota</taxon>
        <taxon>Viridiplantae</taxon>
        <taxon>Streptophyta</taxon>
        <taxon>Embryophyta</taxon>
        <taxon>Tracheophyta</taxon>
        <taxon>Spermatophyta</taxon>
        <taxon>Magnoliopsida</taxon>
        <taxon>eudicotyledons</taxon>
        <taxon>Gunneridae</taxon>
        <taxon>Pentapetalae</taxon>
        <taxon>rosids</taxon>
        <taxon>fabids</taxon>
        <taxon>Malpighiales</taxon>
        <taxon>Rhizophoraceae</taxon>
        <taxon>Rhizophora</taxon>
    </lineage>
</organism>
<name>A0A2P2P207_RHIMU</name>
<sequence length="38" mass="4360">MAKSKNLSQYPIKLGLNHKIIKKPFIIGCCVLLFLLHH</sequence>
<proteinExistence type="predicted"/>
<protein>
    <submittedName>
        <fullName evidence="1">Uncharacterized protein</fullName>
    </submittedName>
</protein>
<reference evidence="1" key="1">
    <citation type="submission" date="2018-02" db="EMBL/GenBank/DDBJ databases">
        <title>Rhizophora mucronata_Transcriptome.</title>
        <authorList>
            <person name="Meera S.P."/>
            <person name="Sreeshan A."/>
            <person name="Augustine A."/>
        </authorList>
    </citation>
    <scope>NUCLEOTIDE SEQUENCE</scope>
    <source>
        <tissue evidence="1">Leaf</tissue>
    </source>
</reference>